<dbReference type="GO" id="GO:0047590">
    <property type="term" value="F:5-dehydro-2-deoxygluconokinase activity"/>
    <property type="evidence" value="ECO:0007669"/>
    <property type="project" value="UniProtKB-EC"/>
</dbReference>
<comment type="similarity">
    <text evidence="1">Belongs to the carbohydrate kinase PfkB family.</text>
</comment>
<dbReference type="EC" id="2.7.1.92" evidence="7"/>
<accession>A0A7U9DXD5</accession>
<keyword evidence="4 7" id="KW-0418">Kinase</keyword>
<dbReference type="InterPro" id="IPR029056">
    <property type="entry name" value="Ribokinase-like"/>
</dbReference>
<sequence length="320" mass="34096">MAESVPRFDLITMGRIGVDLYPLQTGVPLAEVETFGKFLGGSASNVAVAAARLGRATAVITRTGDDPFGGYLHDALKEFGVDDRWVTPVAAYPTPVTFCEIFPPDDFPLYFYRRPKAPDLEIHPEELDLDAIRAASIFWMTGTGLSEEPSRTATLSALAHRAKSGTTVFDLDWRPMFWADPDQARPYYAEALAHATVAVGNLDECEIATGVREPRACAEALLAAGVELAVVKQGPKGVLAAHRDGRSAEVPPVPVEVVNGLGAGDAFGGSLCHGLLSGWELERIMRYANAAGALVASRLACSSAMPTEAEVDDLLARATP</sequence>
<keyword evidence="5" id="KW-0067">ATP-binding</keyword>
<proteinExistence type="inferred from homology"/>
<feature type="domain" description="Carbohydrate kinase PfkB" evidence="6">
    <location>
        <begin position="11"/>
        <end position="307"/>
    </location>
</feature>
<dbReference type="SUPFAM" id="SSF53613">
    <property type="entry name" value="Ribokinase-like"/>
    <property type="match status" value="1"/>
</dbReference>
<protein>
    <submittedName>
        <fullName evidence="7">5-keto-2-deoxygluconokinase</fullName>
        <ecNumber evidence="7">2.7.1.92</ecNumber>
    </submittedName>
</protein>
<dbReference type="Gene3D" id="3.40.1190.20">
    <property type="match status" value="1"/>
</dbReference>
<dbReference type="InterPro" id="IPR050306">
    <property type="entry name" value="PfkB_Carbo_kinase"/>
</dbReference>
<dbReference type="Gene3D" id="2.20.150.10">
    <property type="entry name" value="putative 5-dehydro-2- deoxygluconokinase"/>
    <property type="match status" value="1"/>
</dbReference>
<dbReference type="EMBL" id="CM001889">
    <property type="protein sequence ID" value="EOY51884.1"/>
    <property type="molecule type" value="Genomic_DNA"/>
</dbReference>
<gene>
    <name evidence="7" type="ORF">SLI_7180</name>
</gene>
<dbReference type="Pfam" id="PF00294">
    <property type="entry name" value="PfkB"/>
    <property type="match status" value="1"/>
</dbReference>
<dbReference type="PANTHER" id="PTHR43085">
    <property type="entry name" value="HEXOKINASE FAMILY MEMBER"/>
    <property type="match status" value="1"/>
</dbReference>
<evidence type="ECO:0000256" key="3">
    <source>
        <dbReference type="ARBA" id="ARBA00022741"/>
    </source>
</evidence>
<dbReference type="CDD" id="cd01166">
    <property type="entry name" value="KdgK"/>
    <property type="match status" value="1"/>
</dbReference>
<evidence type="ECO:0000313" key="7">
    <source>
        <dbReference type="EMBL" id="EOY51884.1"/>
    </source>
</evidence>
<evidence type="ECO:0000256" key="2">
    <source>
        <dbReference type="ARBA" id="ARBA00022679"/>
    </source>
</evidence>
<evidence type="ECO:0000256" key="4">
    <source>
        <dbReference type="ARBA" id="ARBA00022777"/>
    </source>
</evidence>
<dbReference type="InterPro" id="IPR011611">
    <property type="entry name" value="PfkB_dom"/>
</dbReference>
<dbReference type="AlphaFoldDB" id="A0A7U9DXD5"/>
<evidence type="ECO:0000256" key="5">
    <source>
        <dbReference type="ARBA" id="ARBA00022840"/>
    </source>
</evidence>
<keyword evidence="3" id="KW-0547">Nucleotide-binding</keyword>
<dbReference type="RefSeq" id="WP_003972167.1">
    <property type="nucleotide sequence ID" value="NZ_CM001889.1"/>
</dbReference>
<dbReference type="PANTHER" id="PTHR43085:SF49">
    <property type="entry name" value="5-DEHYDRO-2-DEOXYGLUCONOKINASE"/>
    <property type="match status" value="1"/>
</dbReference>
<reference evidence="8" key="1">
    <citation type="journal article" date="2013" name="Genome Biol. Evol.">
        <title>The genome sequence of Streptomyces lividans 66 reveals a novel tRNA-dependent peptide biosynthetic system within a metal-related genomic island.</title>
        <authorList>
            <person name="Cruz-Morales P."/>
            <person name="Vijgenboom E."/>
            <person name="Iruegas-Bocardo F."/>
            <person name="Girard G."/>
            <person name="Yanez-Guerra L.A."/>
            <person name="Ramos-Aboites H.E."/>
            <person name="Pernodet J.L."/>
            <person name="Anne J."/>
            <person name="van Wezel G.P."/>
            <person name="Barona-Gomez F."/>
        </authorList>
    </citation>
    <scope>NUCLEOTIDE SEQUENCE [LARGE SCALE GENOMIC DNA]</scope>
    <source>
        <strain evidence="8">1326</strain>
    </source>
</reference>
<evidence type="ECO:0000313" key="8">
    <source>
        <dbReference type="Proteomes" id="UP000014062"/>
    </source>
</evidence>
<dbReference type="InterPro" id="IPR030830">
    <property type="entry name" value="Myo_inos_IolC"/>
</dbReference>
<dbReference type="Proteomes" id="UP000014062">
    <property type="component" value="Chromosome"/>
</dbReference>
<dbReference type="GO" id="GO:0005524">
    <property type="term" value="F:ATP binding"/>
    <property type="evidence" value="ECO:0007669"/>
    <property type="project" value="UniProtKB-KW"/>
</dbReference>
<organism evidence="7 8">
    <name type="scientific">Streptomyces lividans 1326</name>
    <dbReference type="NCBI Taxonomy" id="1200984"/>
    <lineage>
        <taxon>Bacteria</taxon>
        <taxon>Bacillati</taxon>
        <taxon>Actinomycetota</taxon>
        <taxon>Actinomycetes</taxon>
        <taxon>Kitasatosporales</taxon>
        <taxon>Streptomycetaceae</taxon>
        <taxon>Streptomyces</taxon>
    </lineage>
</organism>
<evidence type="ECO:0000259" key="6">
    <source>
        <dbReference type="Pfam" id="PF00294"/>
    </source>
</evidence>
<dbReference type="InterPro" id="IPR023314">
    <property type="entry name" value="Myo_inos_IolC-like_sf"/>
</dbReference>
<evidence type="ECO:0000256" key="1">
    <source>
        <dbReference type="ARBA" id="ARBA00010688"/>
    </source>
</evidence>
<dbReference type="NCBIfam" id="TIGR04382">
    <property type="entry name" value="myo_inos_iolC_N"/>
    <property type="match status" value="1"/>
</dbReference>
<name>A0A7U9DXD5_STRLI</name>
<keyword evidence="2 7" id="KW-0808">Transferase</keyword>